<evidence type="ECO:0000313" key="5">
    <source>
        <dbReference type="EMBL" id="RJX42553.1"/>
    </source>
</evidence>
<dbReference type="NCBIfam" id="NF033788">
    <property type="entry name" value="HTH_metalloreg"/>
    <property type="match status" value="1"/>
</dbReference>
<dbReference type="InterPro" id="IPR051081">
    <property type="entry name" value="HTH_MetalResp_TranReg"/>
</dbReference>
<sequence length="127" mass="14155">MTDTVPESTRQTLERLYENPDERLTSLFDLAADETQVDAQLTVFKALANESRVRILDALRDGEMCACELQVVLDAPQSTVASHLRELADAGIVRKRRQGKWTYYRIGDTAVLQLLDLAAAFGDPDGE</sequence>
<dbReference type="SUPFAM" id="SSF46785">
    <property type="entry name" value="Winged helix' DNA-binding domain"/>
    <property type="match status" value="1"/>
</dbReference>
<organism evidence="5 6">
    <name type="scientific">Halonotius aquaticus</name>
    <dbReference type="NCBI Taxonomy" id="2216978"/>
    <lineage>
        <taxon>Archaea</taxon>
        <taxon>Methanobacteriati</taxon>
        <taxon>Methanobacteriota</taxon>
        <taxon>Stenosarchaea group</taxon>
        <taxon>Halobacteria</taxon>
        <taxon>Halobacteriales</taxon>
        <taxon>Haloferacaceae</taxon>
        <taxon>Halonotius</taxon>
    </lineage>
</organism>
<dbReference type="SMART" id="SM00418">
    <property type="entry name" value="HTH_ARSR"/>
    <property type="match status" value="1"/>
</dbReference>
<keyword evidence="6" id="KW-1185">Reference proteome</keyword>
<dbReference type="PANTHER" id="PTHR33154">
    <property type="entry name" value="TRANSCRIPTIONAL REGULATOR, ARSR FAMILY"/>
    <property type="match status" value="1"/>
</dbReference>
<dbReference type="GO" id="GO:0003700">
    <property type="term" value="F:DNA-binding transcription factor activity"/>
    <property type="evidence" value="ECO:0007669"/>
    <property type="project" value="InterPro"/>
</dbReference>
<keyword evidence="2" id="KW-0238">DNA-binding</keyword>
<proteinExistence type="predicted"/>
<evidence type="ECO:0000256" key="1">
    <source>
        <dbReference type="ARBA" id="ARBA00023015"/>
    </source>
</evidence>
<dbReference type="PANTHER" id="PTHR33154:SF18">
    <property type="entry name" value="ARSENICAL RESISTANCE OPERON REPRESSOR"/>
    <property type="match status" value="1"/>
</dbReference>
<gene>
    <name evidence="5" type="ORF">DM826_09250</name>
</gene>
<keyword evidence="1" id="KW-0805">Transcription regulation</keyword>
<comment type="caution">
    <text evidence="5">The sequence shown here is derived from an EMBL/GenBank/DDBJ whole genome shotgun (WGS) entry which is preliminary data.</text>
</comment>
<dbReference type="InterPro" id="IPR011991">
    <property type="entry name" value="ArsR-like_HTH"/>
</dbReference>
<dbReference type="OrthoDB" id="46231at2157"/>
<feature type="domain" description="HTH arsR-type" evidence="4">
    <location>
        <begin position="32"/>
        <end position="126"/>
    </location>
</feature>
<dbReference type="InterPro" id="IPR001845">
    <property type="entry name" value="HTH_ArsR_DNA-bd_dom"/>
</dbReference>
<evidence type="ECO:0000256" key="2">
    <source>
        <dbReference type="ARBA" id="ARBA00023125"/>
    </source>
</evidence>
<evidence type="ECO:0000313" key="6">
    <source>
        <dbReference type="Proteomes" id="UP000276588"/>
    </source>
</evidence>
<accession>A0A3A6Q5V7</accession>
<dbReference type="Proteomes" id="UP000276588">
    <property type="component" value="Unassembled WGS sequence"/>
</dbReference>
<evidence type="ECO:0000256" key="3">
    <source>
        <dbReference type="ARBA" id="ARBA00023163"/>
    </source>
</evidence>
<dbReference type="InterPro" id="IPR036390">
    <property type="entry name" value="WH_DNA-bd_sf"/>
</dbReference>
<dbReference type="GO" id="GO:0003677">
    <property type="term" value="F:DNA binding"/>
    <property type="evidence" value="ECO:0007669"/>
    <property type="project" value="UniProtKB-KW"/>
</dbReference>
<dbReference type="CDD" id="cd00090">
    <property type="entry name" value="HTH_ARSR"/>
    <property type="match status" value="1"/>
</dbReference>
<dbReference type="PRINTS" id="PR00778">
    <property type="entry name" value="HTHARSR"/>
</dbReference>
<reference evidence="5 6" key="1">
    <citation type="submission" date="2018-06" db="EMBL/GenBank/DDBJ databases">
        <title>Halonotius sp. F13-13 a new haloarchaeeon isolated from a solar saltern from Isla Cristina, Huelva, Spain.</title>
        <authorList>
            <person name="Duran-Viseras A."/>
            <person name="Sanchez-Porro C."/>
            <person name="Ventosa A."/>
        </authorList>
    </citation>
    <scope>NUCLEOTIDE SEQUENCE [LARGE SCALE GENOMIC DNA]</scope>
    <source>
        <strain evidence="5 6">F13-13</strain>
    </source>
</reference>
<evidence type="ECO:0000259" key="4">
    <source>
        <dbReference type="PROSITE" id="PS50987"/>
    </source>
</evidence>
<dbReference type="Gene3D" id="1.10.10.10">
    <property type="entry name" value="Winged helix-like DNA-binding domain superfamily/Winged helix DNA-binding domain"/>
    <property type="match status" value="1"/>
</dbReference>
<dbReference type="EMBL" id="QKNY01000014">
    <property type="protein sequence ID" value="RJX42553.1"/>
    <property type="molecule type" value="Genomic_DNA"/>
</dbReference>
<dbReference type="AlphaFoldDB" id="A0A3A6Q5V7"/>
<dbReference type="RefSeq" id="WP_120103117.1">
    <property type="nucleotide sequence ID" value="NZ_QKNY01000014.1"/>
</dbReference>
<name>A0A3A6Q5V7_9EURY</name>
<keyword evidence="3" id="KW-0804">Transcription</keyword>
<dbReference type="PROSITE" id="PS50987">
    <property type="entry name" value="HTH_ARSR_2"/>
    <property type="match status" value="1"/>
</dbReference>
<dbReference type="InterPro" id="IPR036388">
    <property type="entry name" value="WH-like_DNA-bd_sf"/>
</dbReference>
<protein>
    <submittedName>
        <fullName evidence="5">ArsR family transcriptional regulator</fullName>
    </submittedName>
</protein>
<dbReference type="Pfam" id="PF01022">
    <property type="entry name" value="HTH_5"/>
    <property type="match status" value="1"/>
</dbReference>